<dbReference type="SUPFAM" id="SSF46894">
    <property type="entry name" value="C-terminal effector domain of the bipartite response regulators"/>
    <property type="match status" value="1"/>
</dbReference>
<organism evidence="5 6">
    <name type="scientific">Saccharopolyspora spinosa</name>
    <dbReference type="NCBI Taxonomy" id="60894"/>
    <lineage>
        <taxon>Bacteria</taxon>
        <taxon>Bacillati</taxon>
        <taxon>Actinomycetota</taxon>
        <taxon>Actinomycetes</taxon>
        <taxon>Pseudonocardiales</taxon>
        <taxon>Pseudonocardiaceae</taxon>
        <taxon>Saccharopolyspora</taxon>
    </lineage>
</organism>
<keyword evidence="6" id="KW-1185">Reference proteome</keyword>
<dbReference type="Pfam" id="PF00196">
    <property type="entry name" value="GerE"/>
    <property type="match status" value="1"/>
</dbReference>
<gene>
    <name evidence="5" type="ORF">A8926_4966</name>
</gene>
<dbReference type="InterPro" id="IPR036388">
    <property type="entry name" value="WH-like_DNA-bd_sf"/>
</dbReference>
<dbReference type="STRING" id="994479.GCA_000194155_01461"/>
<comment type="caution">
    <text evidence="5">The sequence shown here is derived from an EMBL/GenBank/DDBJ whole genome shotgun (WGS) entry which is preliminary data.</text>
</comment>
<name>A0A2N3Y293_SACSN</name>
<keyword evidence="2" id="KW-0238">DNA-binding</keyword>
<dbReference type="Gene3D" id="1.10.10.10">
    <property type="entry name" value="Winged helix-like DNA-binding domain superfamily/Winged helix DNA-binding domain"/>
    <property type="match status" value="1"/>
</dbReference>
<evidence type="ECO:0000313" key="5">
    <source>
        <dbReference type="EMBL" id="PKW17044.1"/>
    </source>
</evidence>
<evidence type="ECO:0000256" key="2">
    <source>
        <dbReference type="ARBA" id="ARBA00023125"/>
    </source>
</evidence>
<dbReference type="Gene3D" id="3.30.450.40">
    <property type="match status" value="1"/>
</dbReference>
<evidence type="ECO:0000256" key="1">
    <source>
        <dbReference type="ARBA" id="ARBA00023015"/>
    </source>
</evidence>
<proteinExistence type="predicted"/>
<dbReference type="EMBL" id="PJNB01000001">
    <property type="protein sequence ID" value="PKW17044.1"/>
    <property type="molecule type" value="Genomic_DNA"/>
</dbReference>
<evidence type="ECO:0000256" key="3">
    <source>
        <dbReference type="ARBA" id="ARBA00023163"/>
    </source>
</evidence>
<dbReference type="InterPro" id="IPR016032">
    <property type="entry name" value="Sig_transdc_resp-reg_C-effctor"/>
</dbReference>
<keyword evidence="1" id="KW-0805">Transcription regulation</keyword>
<dbReference type="PROSITE" id="PS50043">
    <property type="entry name" value="HTH_LUXR_2"/>
    <property type="match status" value="1"/>
</dbReference>
<accession>A0A2N3Y293</accession>
<dbReference type="SMART" id="SM00421">
    <property type="entry name" value="HTH_LUXR"/>
    <property type="match status" value="1"/>
</dbReference>
<dbReference type="PANTHER" id="PTHR43214">
    <property type="entry name" value="TWO-COMPONENT RESPONSE REGULATOR"/>
    <property type="match status" value="1"/>
</dbReference>
<reference evidence="5" key="1">
    <citation type="submission" date="2017-12" db="EMBL/GenBank/DDBJ databases">
        <title>Sequencing the genomes of 1000 Actinobacteria strains.</title>
        <authorList>
            <person name="Klenk H.-P."/>
        </authorList>
    </citation>
    <scope>NUCLEOTIDE SEQUENCE [LARGE SCALE GENOMIC DNA]</scope>
    <source>
        <strain evidence="5">DSM 44228</strain>
    </source>
</reference>
<dbReference type="Proteomes" id="UP000233786">
    <property type="component" value="Unassembled WGS sequence"/>
</dbReference>
<evidence type="ECO:0000313" key="6">
    <source>
        <dbReference type="Proteomes" id="UP000233786"/>
    </source>
</evidence>
<dbReference type="PRINTS" id="PR00038">
    <property type="entry name" value="HTHLUXR"/>
</dbReference>
<feature type="domain" description="HTH luxR-type" evidence="4">
    <location>
        <begin position="216"/>
        <end position="281"/>
    </location>
</feature>
<dbReference type="PANTHER" id="PTHR43214:SF42">
    <property type="entry name" value="TRANSCRIPTIONAL REGULATORY PROTEIN DESR"/>
    <property type="match status" value="1"/>
</dbReference>
<dbReference type="CDD" id="cd06170">
    <property type="entry name" value="LuxR_C_like"/>
    <property type="match status" value="1"/>
</dbReference>
<sequence length="284" mass="30748">MGIVYLRPDDGDAFRQALRVVRQRADVPVVFGGQVADGSVRLSEFAGMRTAALKGLRVRAEAGLGGQVLASRRPGAVQDYRSAVTISHDYDAPVLAEGISSVVAAPVTVRGSVRGVLYGAARGAFPLGDRVLDTVVDATLHLAGELTIRDEVDRRLRLLDVVEADRAVPRDGMASEEVRELHAEFRAIAQGLDDAALRDRLHRACARLAHLTAARDYVDAPSLAQRELDVLSQIALGCSNAEAARRLSLRPETVKAYLRSAMRKLDVHTRHEAVVVARRWGALP</sequence>
<dbReference type="GO" id="GO:0006355">
    <property type="term" value="P:regulation of DNA-templated transcription"/>
    <property type="evidence" value="ECO:0007669"/>
    <property type="project" value="InterPro"/>
</dbReference>
<dbReference type="GO" id="GO:0003677">
    <property type="term" value="F:DNA binding"/>
    <property type="evidence" value="ECO:0007669"/>
    <property type="project" value="UniProtKB-KW"/>
</dbReference>
<dbReference type="InterPro" id="IPR029016">
    <property type="entry name" value="GAF-like_dom_sf"/>
</dbReference>
<dbReference type="AlphaFoldDB" id="A0A2N3Y293"/>
<evidence type="ECO:0000259" key="4">
    <source>
        <dbReference type="PROSITE" id="PS50043"/>
    </source>
</evidence>
<dbReference type="InterPro" id="IPR000792">
    <property type="entry name" value="Tscrpt_reg_LuxR_C"/>
</dbReference>
<dbReference type="InterPro" id="IPR039420">
    <property type="entry name" value="WalR-like"/>
</dbReference>
<keyword evidence="3" id="KW-0804">Transcription</keyword>
<protein>
    <submittedName>
        <fullName evidence="5">Regulatory LuxR family protein</fullName>
    </submittedName>
</protein>
<dbReference type="SUPFAM" id="SSF55781">
    <property type="entry name" value="GAF domain-like"/>
    <property type="match status" value="1"/>
</dbReference>